<organism evidence="3 4">
    <name type="scientific">Hirschia baltica (strain ATCC 49814 / DSM 5838 / IFAM 1418)</name>
    <dbReference type="NCBI Taxonomy" id="582402"/>
    <lineage>
        <taxon>Bacteria</taxon>
        <taxon>Pseudomonadati</taxon>
        <taxon>Pseudomonadota</taxon>
        <taxon>Alphaproteobacteria</taxon>
        <taxon>Hyphomonadales</taxon>
        <taxon>Hyphomonadaceae</taxon>
        <taxon>Hirschia</taxon>
    </lineage>
</organism>
<dbReference type="Gene3D" id="2.120.10.30">
    <property type="entry name" value="TolB, C-terminal domain"/>
    <property type="match status" value="1"/>
</dbReference>
<evidence type="ECO:0000313" key="4">
    <source>
        <dbReference type="Proteomes" id="UP000002745"/>
    </source>
</evidence>
<dbReference type="GO" id="GO:0016158">
    <property type="term" value="F:inositol hexakisphosphate 3-phosphatase activity"/>
    <property type="evidence" value="ECO:0007669"/>
    <property type="project" value="UniProtKB-EC"/>
</dbReference>
<protein>
    <submittedName>
        <fullName evidence="3">3-phytase</fullName>
        <ecNumber evidence="3">3.1.3.8</ecNumber>
    </submittedName>
</protein>
<reference evidence="4" key="1">
    <citation type="journal article" date="2011" name="J. Bacteriol.">
        <title>Genome sequences of eight morphologically diverse alphaproteobacteria.</title>
        <authorList>
            <consortium name="US DOE Joint Genome Institute"/>
            <person name="Brown P.J."/>
            <person name="Kysela D.T."/>
            <person name="Buechlein A."/>
            <person name="Hemmerich C."/>
            <person name="Brun Y.V."/>
        </authorList>
    </citation>
    <scope>NUCLEOTIDE SEQUENCE [LARGE SCALE GENOMIC DNA]</scope>
    <source>
        <strain evidence="4">ATCC 49814 / DSM 5838 / IFAM 1418</strain>
    </source>
</reference>
<proteinExistence type="predicted"/>
<evidence type="ECO:0000259" key="2">
    <source>
        <dbReference type="PROSITE" id="PS51662"/>
    </source>
</evidence>
<keyword evidence="3" id="KW-0378">Hydrolase</keyword>
<dbReference type="KEGG" id="hba:Hbal_0416"/>
<keyword evidence="4" id="KW-1185">Reference proteome</keyword>
<feature type="signal peptide" evidence="1">
    <location>
        <begin position="1"/>
        <end position="16"/>
    </location>
</feature>
<gene>
    <name evidence="3" type="ordered locus">Hbal_0416</name>
</gene>
<dbReference type="SUPFAM" id="SSF50956">
    <property type="entry name" value="Thermostable phytase (3-phytase)"/>
    <property type="match status" value="1"/>
</dbReference>
<dbReference type="OrthoDB" id="8696437at2"/>
<dbReference type="eggNOG" id="COG4247">
    <property type="taxonomic scope" value="Bacteria"/>
</dbReference>
<dbReference type="InterPro" id="IPR003431">
    <property type="entry name" value="B-propeller_Phytase"/>
</dbReference>
<dbReference type="EC" id="3.1.3.8" evidence="3"/>
<dbReference type="HOGENOM" id="CLU_044211_0_0_5"/>
<dbReference type="InterPro" id="IPR011042">
    <property type="entry name" value="6-blade_b-propeller_TolB-like"/>
</dbReference>
<keyword evidence="1" id="KW-0732">Signal</keyword>
<dbReference type="AlphaFoldDB" id="C6XMH5"/>
<evidence type="ECO:0000256" key="1">
    <source>
        <dbReference type="SAM" id="SignalP"/>
    </source>
</evidence>
<dbReference type="Proteomes" id="UP000002745">
    <property type="component" value="Chromosome"/>
</dbReference>
<feature type="domain" description="BPP" evidence="2">
    <location>
        <begin position="20"/>
        <end position="336"/>
    </location>
</feature>
<dbReference type="RefSeq" id="WP_015826268.1">
    <property type="nucleotide sequence ID" value="NC_012982.1"/>
</dbReference>
<sequence length="339" mass="36092">MLRSICLAPLMLAAFACTTPEVLPFEIKSIPAQVETDPMVGVGDRADDPAVWVSPNDVANSLILGTNKDEGLHVYSLAGKELQFLDVGAVNNVDVRGNLAVASNDETGGISWFSIDPATSNVQHLNDTPVDIVEPYGICMGNLDNSYQAGVTYKDGTVQIWTGTLQEDGTVSAKFERSAKLETQLEGCVFDDEQSLLFIGEETKGIWSLDLANADSAPQKVDFIEDGNGLVADTEGLSLWRGENGEGYLVASAQASDRFVVYDRKAPHAPRGIITITASADGAIDAVTHTDGLDVSSASLPGYPAGILVVQDDGNPKSGVDQNFKIVDWESIQTALQID</sequence>
<dbReference type="PROSITE" id="PS51662">
    <property type="entry name" value="BP_PHYTASE"/>
    <property type="match status" value="1"/>
</dbReference>
<accession>C6XMH5</accession>
<name>C6XMH5_HIRBI</name>
<dbReference type="PROSITE" id="PS51257">
    <property type="entry name" value="PROKAR_LIPOPROTEIN"/>
    <property type="match status" value="1"/>
</dbReference>
<dbReference type="Pfam" id="PF02333">
    <property type="entry name" value="Phytase"/>
    <property type="match status" value="1"/>
</dbReference>
<feature type="chain" id="PRO_5002974014" evidence="1">
    <location>
        <begin position="17"/>
        <end position="339"/>
    </location>
</feature>
<dbReference type="STRING" id="582402.Hbal_0416"/>
<dbReference type="EMBL" id="CP001678">
    <property type="protein sequence ID" value="ACT58118.1"/>
    <property type="molecule type" value="Genomic_DNA"/>
</dbReference>
<evidence type="ECO:0000313" key="3">
    <source>
        <dbReference type="EMBL" id="ACT58118.1"/>
    </source>
</evidence>